<feature type="repeat" description="ANK" evidence="2">
    <location>
        <begin position="895"/>
        <end position="927"/>
    </location>
</feature>
<dbReference type="Proteomes" id="UP000223968">
    <property type="component" value="Unassembled WGS sequence"/>
</dbReference>
<dbReference type="PROSITE" id="PS50297">
    <property type="entry name" value="ANK_REP_REGION"/>
    <property type="match status" value="3"/>
</dbReference>
<evidence type="ECO:0000259" key="4">
    <source>
        <dbReference type="Pfam" id="PF24883"/>
    </source>
</evidence>
<dbReference type="PANTHER" id="PTHR10039:SF16">
    <property type="entry name" value="GPI INOSITOL-DEACYLASE"/>
    <property type="match status" value="1"/>
</dbReference>
<reference evidence="5 6" key="1">
    <citation type="submission" date="2017-10" db="EMBL/GenBank/DDBJ databases">
        <title>Comparative genomics in systemic dimorphic fungi from Ajellomycetaceae.</title>
        <authorList>
            <person name="Munoz J.F."/>
            <person name="Mcewen J.G."/>
            <person name="Clay O.K."/>
            <person name="Cuomo C.A."/>
        </authorList>
    </citation>
    <scope>NUCLEOTIDE SEQUENCE [LARGE SCALE GENOMIC DNA]</scope>
    <source>
        <strain evidence="5 6">UAMH5409</strain>
    </source>
</reference>
<evidence type="ECO:0000256" key="2">
    <source>
        <dbReference type="PROSITE-ProRule" id="PRU00023"/>
    </source>
</evidence>
<sequence length="1040" mass="116693">MQVQALERRHHPLEIRSWGTSAGSAAGLITLALQTVKGLVEFYSAYKDRDDSISRTISRLRSVLESLDLLGRTLTTRKFSPHEKDVVDKVNQDVHECKDVIEELEEECKKFTRPSSTTAKAALKFAGRKLEYPFRKSTLERLEEDTRSLQENLSVTLDVLQLRGTYTVQNDVADTKALIDLVRASQISSEIRTWLKAPDATENYNAAVAKRHANTGLWLVNSAKFERWLTEDNSFLWLSGFAGCGKTVLTSTTIEHTFLHRGSNRRIGIAFFYFSFTDTTKQDAAGMVRAFLLQLSNQLPDGPSILGSLHSKCTGSVPSLSALMDALRETVEPFHAAYFLIDALDESPRDGKRETVLETIKTMRNWSLRGVHILVSSRDDRDIREHLSTLDDQEVSLKNSGVDNDIFEFVSQHLRHSPKLSRWSDHYDEIEKALVQKANGMFRWVECQFISLAECRSKYHLDKALESLPRSLDETYVRMIANIDPDYANEVKTLLTWLCSSKRPMTVKEIIDVLAIELDTSSLNKARRMGSGDDILHICPGLVTIEENPNNLFPLDLYDEFPIVRIAHFSVQEYLFSNRVDDRIHDFALEYSMANATIAQMCLAYLLDPGLSKETLRSSDLRDLPLAGYAAVYCGEHLIVDEDPKSPANRLALWMIQERWNNFRNWTRSFGPWYFLKDISDDDDYASSRIPTPLIFASLLNLYGLVRGILDNFGDSLSESKHGINAEVVLYGTALTAALSKKHCRVAKLLINRGIDVNKKLKYSPCSTALQLASRQGLQDIVELLISKGADVNAHDRVGTALISACEGGYENIAKILINNGADVNIRALGGYDALIKASKSGHRDIVELLINQGADINFLESGHTNALIAASESGHRDIVELLINRGADINLESGDTNALIAASRVGHQDVVELLINRGAEVRLPKCSASHPLMQTLYRQYEETLEILFSQRASIDVLAELFSNRLVRYSGLEVYKDVVKNYIALRAYVKIEFNGGQNILYLASGLLGSYDKIVEFLMDKGLDVVVKDGDLKFSTEIDRD</sequence>
<feature type="repeat" description="ANK" evidence="2">
    <location>
        <begin position="863"/>
        <end position="895"/>
    </location>
</feature>
<keyword evidence="1" id="KW-0677">Repeat</keyword>
<feature type="repeat" description="ANK" evidence="2">
    <location>
        <begin position="797"/>
        <end position="829"/>
    </location>
</feature>
<dbReference type="PANTHER" id="PTHR10039">
    <property type="entry name" value="AMELOGENIN"/>
    <property type="match status" value="1"/>
</dbReference>
<dbReference type="Pfam" id="PF22939">
    <property type="entry name" value="WHD_GPIID"/>
    <property type="match status" value="1"/>
</dbReference>
<keyword evidence="2" id="KW-0040">ANK repeat</keyword>
<dbReference type="SMART" id="SM00248">
    <property type="entry name" value="ANK"/>
    <property type="match status" value="8"/>
</dbReference>
<feature type="domain" description="GPI inositol-deacylase winged helix" evidence="3">
    <location>
        <begin position="490"/>
        <end position="589"/>
    </location>
</feature>
<dbReference type="InterPro" id="IPR002110">
    <property type="entry name" value="Ankyrin_rpt"/>
</dbReference>
<evidence type="ECO:0000256" key="1">
    <source>
        <dbReference type="ARBA" id="ARBA00022737"/>
    </source>
</evidence>
<dbReference type="EMBL" id="PDNB01000243">
    <property type="protein sequence ID" value="PGG97626.1"/>
    <property type="molecule type" value="Genomic_DNA"/>
</dbReference>
<organism evidence="5 6">
    <name type="scientific">Helicocarpus griseus UAMH5409</name>
    <dbReference type="NCBI Taxonomy" id="1447875"/>
    <lineage>
        <taxon>Eukaryota</taxon>
        <taxon>Fungi</taxon>
        <taxon>Dikarya</taxon>
        <taxon>Ascomycota</taxon>
        <taxon>Pezizomycotina</taxon>
        <taxon>Eurotiomycetes</taxon>
        <taxon>Eurotiomycetidae</taxon>
        <taxon>Onygenales</taxon>
        <taxon>Ajellomycetaceae</taxon>
        <taxon>Helicocarpus</taxon>
    </lineage>
</organism>
<dbReference type="InterPro" id="IPR036770">
    <property type="entry name" value="Ankyrin_rpt-contain_sf"/>
</dbReference>
<dbReference type="Pfam" id="PF24883">
    <property type="entry name" value="NPHP3_N"/>
    <property type="match status" value="1"/>
</dbReference>
<evidence type="ECO:0000259" key="3">
    <source>
        <dbReference type="Pfam" id="PF22939"/>
    </source>
</evidence>
<dbReference type="Pfam" id="PF00023">
    <property type="entry name" value="Ank"/>
    <property type="match status" value="2"/>
</dbReference>
<feature type="repeat" description="ANK" evidence="2">
    <location>
        <begin position="765"/>
        <end position="797"/>
    </location>
</feature>
<feature type="repeat" description="ANK" evidence="2">
    <location>
        <begin position="830"/>
        <end position="862"/>
    </location>
</feature>
<name>A0A2B7WLZ7_9EURO</name>
<evidence type="ECO:0000313" key="5">
    <source>
        <dbReference type="EMBL" id="PGG97626.1"/>
    </source>
</evidence>
<comment type="caution">
    <text evidence="5">The sequence shown here is derived from an EMBL/GenBank/DDBJ whole genome shotgun (WGS) entry which is preliminary data.</text>
</comment>
<dbReference type="SUPFAM" id="SSF52540">
    <property type="entry name" value="P-loop containing nucleoside triphosphate hydrolases"/>
    <property type="match status" value="1"/>
</dbReference>
<dbReference type="InterPro" id="IPR027417">
    <property type="entry name" value="P-loop_NTPase"/>
</dbReference>
<dbReference type="Gene3D" id="3.40.50.300">
    <property type="entry name" value="P-loop containing nucleotide triphosphate hydrolases"/>
    <property type="match status" value="1"/>
</dbReference>
<gene>
    <name evidence="5" type="ORF">AJ79_09136</name>
</gene>
<accession>A0A2B7WLZ7</accession>
<dbReference type="InterPro" id="IPR054471">
    <property type="entry name" value="GPIID_WHD"/>
</dbReference>
<protein>
    <submittedName>
        <fullName evidence="5">Uncharacterized protein</fullName>
    </submittedName>
</protein>
<evidence type="ECO:0000313" key="6">
    <source>
        <dbReference type="Proteomes" id="UP000223968"/>
    </source>
</evidence>
<dbReference type="OrthoDB" id="4772757at2759"/>
<keyword evidence="6" id="KW-1185">Reference proteome</keyword>
<dbReference type="SUPFAM" id="SSF48403">
    <property type="entry name" value="Ankyrin repeat"/>
    <property type="match status" value="1"/>
</dbReference>
<dbReference type="AlphaFoldDB" id="A0A2B7WLZ7"/>
<proteinExistence type="predicted"/>
<dbReference type="STRING" id="1447875.A0A2B7WLZ7"/>
<dbReference type="InterPro" id="IPR056884">
    <property type="entry name" value="NPHP3-like_N"/>
</dbReference>
<dbReference type="Gene3D" id="1.25.40.20">
    <property type="entry name" value="Ankyrin repeat-containing domain"/>
    <property type="match status" value="1"/>
</dbReference>
<dbReference type="PROSITE" id="PS50088">
    <property type="entry name" value="ANK_REPEAT"/>
    <property type="match status" value="5"/>
</dbReference>
<feature type="domain" description="Nephrocystin 3-like N-terminal" evidence="4">
    <location>
        <begin position="214"/>
        <end position="378"/>
    </location>
</feature>
<dbReference type="Pfam" id="PF12796">
    <property type="entry name" value="Ank_2"/>
    <property type="match status" value="1"/>
</dbReference>